<dbReference type="Gramene" id="TraesCS3A03G0592500.1">
    <property type="protein sequence ID" value="TraesCS3A03G0592500.1.CDS"/>
    <property type="gene ID" value="TraesCS3A03G0592500"/>
</dbReference>
<dbReference type="Gramene" id="TraesROB_scaffold_150861_01G000200.1">
    <property type="protein sequence ID" value="TraesROB_scaffold_150861_01G000200.1"/>
    <property type="gene ID" value="TraesROB_scaffold_150861_01G000200"/>
</dbReference>
<reference evidence="2" key="1">
    <citation type="submission" date="2018-08" db="EMBL/GenBank/DDBJ databases">
        <authorList>
            <person name="Rossello M."/>
        </authorList>
    </citation>
    <scope>NUCLEOTIDE SEQUENCE [LARGE SCALE GENOMIC DNA]</scope>
    <source>
        <strain evidence="2">cv. Chinese Spring</strain>
    </source>
</reference>
<dbReference type="Proteomes" id="UP000019116">
    <property type="component" value="Chromosome 3A"/>
</dbReference>
<dbReference type="AlphaFoldDB" id="A0A3B6EG67"/>
<dbReference type="EnsemblPlants" id="TraesCS3A02G229600.1">
    <property type="protein sequence ID" value="TraesCS3A02G229600.1"/>
    <property type="gene ID" value="TraesCS3A02G229600"/>
</dbReference>
<reference evidence="2" key="2">
    <citation type="submission" date="2018-10" db="UniProtKB">
        <authorList>
            <consortium name="EnsemblPlants"/>
        </authorList>
    </citation>
    <scope>IDENTIFICATION</scope>
</reference>
<dbReference type="Gramene" id="TraesCAD_scaffold_139382_01G000200.1">
    <property type="protein sequence ID" value="TraesCAD_scaffold_139382_01G000200.1"/>
    <property type="gene ID" value="TraesCAD_scaffold_139382_01G000200"/>
</dbReference>
<organism evidence="2">
    <name type="scientific">Triticum aestivum</name>
    <name type="common">Wheat</name>
    <dbReference type="NCBI Taxonomy" id="4565"/>
    <lineage>
        <taxon>Eukaryota</taxon>
        <taxon>Viridiplantae</taxon>
        <taxon>Streptophyta</taxon>
        <taxon>Embryophyta</taxon>
        <taxon>Tracheophyta</taxon>
        <taxon>Spermatophyta</taxon>
        <taxon>Magnoliopsida</taxon>
        <taxon>Liliopsida</taxon>
        <taxon>Poales</taxon>
        <taxon>Poaceae</taxon>
        <taxon>BOP clade</taxon>
        <taxon>Pooideae</taxon>
        <taxon>Triticodae</taxon>
        <taxon>Triticeae</taxon>
        <taxon>Triticinae</taxon>
        <taxon>Triticum</taxon>
    </lineage>
</organism>
<dbReference type="Gramene" id="TraesCS3A02G229600.1">
    <property type="protein sequence ID" value="TraesCS3A02G229600.1"/>
    <property type="gene ID" value="TraesCS3A02G229600"/>
</dbReference>
<dbReference type="Gramene" id="TraesWEE_scaffold_151619_01G000100.1">
    <property type="protein sequence ID" value="TraesWEE_scaffold_151619_01G000100.1"/>
    <property type="gene ID" value="TraesWEE_scaffold_151619_01G000100"/>
</dbReference>
<dbReference type="Gramene" id="TraesRN3A0100606500.1">
    <property type="protein sequence ID" value="TraesRN3A0100606500.1"/>
    <property type="gene ID" value="TraesRN3A0100606500"/>
</dbReference>
<evidence type="ECO:0000313" key="3">
    <source>
        <dbReference type="Proteomes" id="UP000019116"/>
    </source>
</evidence>
<dbReference type="Gramene" id="TraesCLE_scaffold_192181_01G000100.1">
    <property type="protein sequence ID" value="TraesCLE_scaffold_192181_01G000100.1"/>
    <property type="gene ID" value="TraesCLE_scaffold_192181_01G000100"/>
</dbReference>
<keyword evidence="3" id="KW-1185">Reference proteome</keyword>
<feature type="region of interest" description="Disordered" evidence="1">
    <location>
        <begin position="88"/>
        <end position="145"/>
    </location>
</feature>
<accession>A0A3B6EG67</accession>
<name>A0A3B6EG67_WHEAT</name>
<feature type="compositionally biased region" description="Basic and acidic residues" evidence="1">
    <location>
        <begin position="110"/>
        <end position="119"/>
    </location>
</feature>
<feature type="compositionally biased region" description="Polar residues" evidence="1">
    <location>
        <begin position="1"/>
        <end position="17"/>
    </location>
</feature>
<sequence>MMKQQPTWQEVSDSSHTGRVYVPSARSAGGNGVVSSVPVPRTLRGGADATLRQAVMRDMRRVGGGQLRGTVLLPVRRGELLHAGARQGALHGGPAMGQARQDAAYQQGRAAEDEARPEPGRPAVPGGGAGRRWRRRAGEQGGGLGRAGQGCRLGLVGEHQRCKFARGWQDEGERDGEGVDGDVRRRPLGLRPAVLLARQRRRALARRAGGQRRPTAPGGWHCCSRAVTEFVRHATPWLIVLCYKLCCTR</sequence>
<protein>
    <submittedName>
        <fullName evidence="2">Uncharacterized protein</fullName>
    </submittedName>
</protein>
<proteinExistence type="predicted"/>
<evidence type="ECO:0000313" key="2">
    <source>
        <dbReference type="EnsemblPlants" id="TraesCS3A02G229600.1"/>
    </source>
</evidence>
<feature type="region of interest" description="Disordered" evidence="1">
    <location>
        <begin position="1"/>
        <end position="39"/>
    </location>
</feature>
<feature type="compositionally biased region" description="Low complexity" evidence="1">
    <location>
        <begin position="24"/>
        <end position="39"/>
    </location>
</feature>
<evidence type="ECO:0000256" key="1">
    <source>
        <dbReference type="SAM" id="MobiDB-lite"/>
    </source>
</evidence>